<dbReference type="Proteomes" id="UP000182284">
    <property type="component" value="Unassembled WGS sequence"/>
</dbReference>
<dbReference type="Pfam" id="PF08245">
    <property type="entry name" value="Mur_ligase_M"/>
    <property type="match status" value="1"/>
</dbReference>
<dbReference type="SMART" id="SM00854">
    <property type="entry name" value="PGA_cap"/>
    <property type="match status" value="1"/>
</dbReference>
<sequence>MGKKKRSRNVPKADARQGKTDRPNALMSPLAQQSKAPLTVLLAQAKAALTYALVPSDVETPPSAPLRLFFSMSDGTKRADVVHFVGRDLADIWEKVETWRGALANPCPAIRWLRVDWVDQTWDLTWHHCQLALENSKRSYFRYGLALDHGFEQAFLEQELNANAMLYLGGTVEQAGVNEKNFNIYARRRFGAGFQLPQDPAHQVRLFSTQAFLLQPGHGPIRLHGFSGGAEGRDTGRRSVTDLDETTVESMVAQSSRFLATQVDEQGQFVYGIHPCFDREIKAYNTLRHTSTIYSMLEAWEVTQDAGVKAAIDRALRFMTQSLIRRFTLPDGKEVAYLQDLNNEFKLGGSAVALLALVKYTELTGDQSHLPLLDHLAEGIRRVQDPRTGQLPHVLNSTDLSVKETFRIIYYDGEAAFGLMRLYGLTKDARWLQTVEKAFDYFIAQQHWKSHDHWLSYCVNELTLYRPEERYFRFGIQNVVGYLDFVIDRITTFPTLLELMMAAHKMIVRLQGSDAHRPLLKHLDLDKFYRALETRAHYLMNGFFWPEIAMYFKNPQRILGSFFIRHHGFRVRIDDVEHYLSGYTAYLLHYLRDGNRHGTRPTDAAEPPKLTGHVPDVDDTPSLSAPAILAWGGDVNLGRRQHYRSKQLGYDQVLDIPELKSADLSIVNLECVVSSLGAQGVIKGEGGPYYYRARPEMLNILTAANIDAVAVANNHSGDYGPQALMQQQDILRALGIACAGSGRTRDEAFRPTFCTAGALRVALFSVDATQHRFAATDDTPGTAYLPLDDPQTWREVFEPRIAEAKTQADLAIIAVHWGANNAAAPDDDEIAVGHALIDAGADAVLGASAHRLQGIEIYKAKPIIHDAGDLLFDSIRSQFSDGGVFRLGVGAEGVKWVEFIPVGVGFGFSQRLRGDAARGVIQRFQSKCQSIGTTLTCHEDRASVALVPPSDAEKPVARKGASPRCHPVEVLQAYEADATYGQVPYVPEEARIKPVKINGLTLLGVRLSPQNITHRRMLWVETWWSSDIPLSEDLRLSYTAVPRGQGPVVEWGRGMDHDPCDWMLPTRRWVPGRIYRDHFGLRPPPLKHLSNAPLQLEIRVLGRAPNTQCYLHPKLVPVHLAETDSALNLTYRTEFPDLEHHSQTHQTWTADQLQAITGGQWLTAPQKGWFVRSVVNGQKHIEMRDAPVLFVAHTNRERAFHEGAAQPIKTIGDRHPVVAQNINRLAGAIVSKAIANVPSDFPQLLVDDPIKANMELGFAARQRFQGPVIAVTGTVGKSSTLRLLETLFDPGCALKSVDNYNSRVGVPIQLASLAPDHQAALLEIAQSALWMNRGPITRWVHPTMAIITEIGLSQTNRMIKTTEDVARWKSRVFDGLMPGGIAVIGEHLAHFETIHAKATQHASRVLTFGPSPNAHLRVLDHAAEGRSTRLTVELAGQTHEVTLPFVSQGMLNNAVATLVVAHALGRDLQDSVQRLEAYRPEEGRLVQYVCHLGGHKVQVLDDSWNAEVLSMLNAFTELERQHVAGRKIAVLGRIVHLGDQAAKLHEALAAPLLATGASLVLTHGDEMRHLRKRLPEAVLGPHFSSAPALFATLKDTVKEGDFILLKGSRRDSDFGDLSRWLNTLKVL</sequence>
<dbReference type="PANTHER" id="PTHR43024:SF1">
    <property type="entry name" value="UDP-N-ACETYLMURAMOYL-TRIPEPTIDE--D-ALANYL-D-ALANINE LIGASE"/>
    <property type="match status" value="1"/>
</dbReference>
<dbReference type="CDD" id="cd07381">
    <property type="entry name" value="MPP_CapA"/>
    <property type="match status" value="1"/>
</dbReference>
<accession>A0A1G7R396</accession>
<dbReference type="PANTHER" id="PTHR43024">
    <property type="entry name" value="UDP-N-ACETYLMURAMOYL-TRIPEPTIDE--D-ALANYL-D-ALANINE LIGASE"/>
    <property type="match status" value="1"/>
</dbReference>
<keyword evidence="2" id="KW-0547">Nucleotide-binding</keyword>
<dbReference type="Gene3D" id="3.40.1190.10">
    <property type="entry name" value="Mur-like, catalytic domain"/>
    <property type="match status" value="1"/>
</dbReference>
<dbReference type="Gene3D" id="3.90.190.20">
    <property type="entry name" value="Mur ligase, C-terminal domain"/>
    <property type="match status" value="1"/>
</dbReference>
<proteinExistence type="predicted"/>
<dbReference type="InterPro" id="IPR019079">
    <property type="entry name" value="Capsule_synth_CapA"/>
</dbReference>
<dbReference type="Pfam" id="PF09587">
    <property type="entry name" value="PGA_cap"/>
    <property type="match status" value="1"/>
</dbReference>
<evidence type="ECO:0000256" key="2">
    <source>
        <dbReference type="ARBA" id="ARBA00022741"/>
    </source>
</evidence>
<feature type="domain" description="Capsule synthesis protein CapA" evidence="5">
    <location>
        <begin position="628"/>
        <end position="874"/>
    </location>
</feature>
<evidence type="ECO:0000256" key="4">
    <source>
        <dbReference type="SAM" id="MobiDB-lite"/>
    </source>
</evidence>
<evidence type="ECO:0000259" key="5">
    <source>
        <dbReference type="SMART" id="SM00854"/>
    </source>
</evidence>
<feature type="region of interest" description="Disordered" evidence="4">
    <location>
        <begin position="1"/>
        <end position="29"/>
    </location>
</feature>
<gene>
    <name evidence="6" type="ORF">SAMN04488117_1112</name>
</gene>
<protein>
    <submittedName>
        <fullName evidence="6">UDP-N-acetylmuramyl pentapeptide synthase</fullName>
    </submittedName>
</protein>
<dbReference type="GO" id="GO:0005524">
    <property type="term" value="F:ATP binding"/>
    <property type="evidence" value="ECO:0007669"/>
    <property type="project" value="UniProtKB-KW"/>
</dbReference>
<dbReference type="SUPFAM" id="SSF53623">
    <property type="entry name" value="MurD-like peptide ligases, catalytic domain"/>
    <property type="match status" value="1"/>
</dbReference>
<dbReference type="InterPro" id="IPR008928">
    <property type="entry name" value="6-hairpin_glycosidase_sf"/>
</dbReference>
<feature type="compositionally biased region" description="Basic and acidic residues" evidence="4">
    <location>
        <begin position="11"/>
        <end position="22"/>
    </location>
</feature>
<dbReference type="InterPro" id="IPR051046">
    <property type="entry name" value="MurCDEF_CellWall_CoF430Synth"/>
</dbReference>
<keyword evidence="1" id="KW-0436">Ligase</keyword>
<dbReference type="Gene3D" id="3.60.21.10">
    <property type="match status" value="1"/>
</dbReference>
<organism evidence="6 7">
    <name type="scientific">Celeribacter baekdonensis</name>
    <dbReference type="NCBI Taxonomy" id="875171"/>
    <lineage>
        <taxon>Bacteria</taxon>
        <taxon>Pseudomonadati</taxon>
        <taxon>Pseudomonadota</taxon>
        <taxon>Alphaproteobacteria</taxon>
        <taxon>Rhodobacterales</taxon>
        <taxon>Roseobacteraceae</taxon>
        <taxon>Celeribacter</taxon>
    </lineage>
</organism>
<dbReference type="GO" id="GO:0005975">
    <property type="term" value="P:carbohydrate metabolic process"/>
    <property type="evidence" value="ECO:0007669"/>
    <property type="project" value="InterPro"/>
</dbReference>
<dbReference type="Pfam" id="PF02875">
    <property type="entry name" value="Mur_ligase_C"/>
    <property type="match status" value="1"/>
</dbReference>
<reference evidence="6 7" key="1">
    <citation type="submission" date="2016-10" db="EMBL/GenBank/DDBJ databases">
        <authorList>
            <person name="de Groot N.N."/>
        </authorList>
    </citation>
    <scope>NUCLEOTIDE SEQUENCE [LARGE SCALE GENOMIC DNA]</scope>
    <source>
        <strain evidence="6 7">DSM 27375</strain>
    </source>
</reference>
<dbReference type="SUPFAM" id="SSF53244">
    <property type="entry name" value="MurD-like peptide ligases, peptide-binding domain"/>
    <property type="match status" value="1"/>
</dbReference>
<evidence type="ECO:0000313" key="7">
    <source>
        <dbReference type="Proteomes" id="UP000182284"/>
    </source>
</evidence>
<feature type="region of interest" description="Disordered" evidence="4">
    <location>
        <begin position="597"/>
        <end position="617"/>
    </location>
</feature>
<evidence type="ECO:0000256" key="1">
    <source>
        <dbReference type="ARBA" id="ARBA00022598"/>
    </source>
</evidence>
<name>A0A1G7R396_9RHOB</name>
<dbReference type="InterPro" id="IPR013221">
    <property type="entry name" value="Mur_ligase_cen"/>
</dbReference>
<dbReference type="EMBL" id="FNBL01000011">
    <property type="protein sequence ID" value="SDG05184.1"/>
    <property type="molecule type" value="Genomic_DNA"/>
</dbReference>
<keyword evidence="3" id="KW-0067">ATP-binding</keyword>
<dbReference type="SUPFAM" id="SSF56300">
    <property type="entry name" value="Metallo-dependent phosphatases"/>
    <property type="match status" value="1"/>
</dbReference>
<dbReference type="SUPFAM" id="SSF48208">
    <property type="entry name" value="Six-hairpin glycosidases"/>
    <property type="match status" value="1"/>
</dbReference>
<dbReference type="InterPro" id="IPR036615">
    <property type="entry name" value="Mur_ligase_C_dom_sf"/>
</dbReference>
<dbReference type="InterPro" id="IPR012341">
    <property type="entry name" value="6hp_glycosidase-like_sf"/>
</dbReference>
<dbReference type="RefSeq" id="WP_218129400.1">
    <property type="nucleotide sequence ID" value="NZ_FNBL01000011.1"/>
</dbReference>
<dbReference type="GO" id="GO:0016881">
    <property type="term" value="F:acid-amino acid ligase activity"/>
    <property type="evidence" value="ECO:0007669"/>
    <property type="project" value="InterPro"/>
</dbReference>
<evidence type="ECO:0000256" key="3">
    <source>
        <dbReference type="ARBA" id="ARBA00022840"/>
    </source>
</evidence>
<dbReference type="InterPro" id="IPR004101">
    <property type="entry name" value="Mur_ligase_C"/>
</dbReference>
<dbReference type="InterPro" id="IPR029052">
    <property type="entry name" value="Metallo-depent_PP-like"/>
</dbReference>
<evidence type="ECO:0000313" key="6">
    <source>
        <dbReference type="EMBL" id="SDG05184.1"/>
    </source>
</evidence>
<dbReference type="Gene3D" id="1.50.10.10">
    <property type="match status" value="1"/>
</dbReference>
<dbReference type="InterPro" id="IPR036565">
    <property type="entry name" value="Mur-like_cat_sf"/>
</dbReference>